<sequence length="89" mass="10113">MARILVFVLGCFVTSSVLASPTANEFVPCKKLAVKLLEHCLADDEDHCWQRSKNAHDKCVSDVFKSHRDPAYLEARKQAEKQLKEQNKP</sequence>
<organism evidence="2 3">
    <name type="scientific">Thalassotalea agarivorans</name>
    <name type="common">Thalassomonas agarivorans</name>
    <dbReference type="NCBI Taxonomy" id="349064"/>
    <lineage>
        <taxon>Bacteria</taxon>
        <taxon>Pseudomonadati</taxon>
        <taxon>Pseudomonadota</taxon>
        <taxon>Gammaproteobacteria</taxon>
        <taxon>Alteromonadales</taxon>
        <taxon>Colwelliaceae</taxon>
        <taxon>Thalassotalea</taxon>
    </lineage>
</organism>
<keyword evidence="1" id="KW-0732">Signal</keyword>
<evidence type="ECO:0000313" key="2">
    <source>
        <dbReference type="EMBL" id="SET71421.1"/>
    </source>
</evidence>
<reference evidence="2 3" key="1">
    <citation type="submission" date="2016-10" db="EMBL/GenBank/DDBJ databases">
        <authorList>
            <person name="de Groot N.N."/>
        </authorList>
    </citation>
    <scope>NUCLEOTIDE SEQUENCE [LARGE SCALE GENOMIC DNA]</scope>
    <source>
        <strain evidence="2 3">DSM 19706</strain>
    </source>
</reference>
<accession>A0A1I0GMG4</accession>
<feature type="signal peptide" evidence="1">
    <location>
        <begin position="1"/>
        <end position="19"/>
    </location>
</feature>
<proteinExistence type="predicted"/>
<name>A0A1I0GMG4_THASX</name>
<evidence type="ECO:0008006" key="4">
    <source>
        <dbReference type="Google" id="ProtNLM"/>
    </source>
</evidence>
<dbReference type="RefSeq" id="WP_093330971.1">
    <property type="nucleotide sequence ID" value="NZ_AP027363.1"/>
</dbReference>
<dbReference type="Proteomes" id="UP000199308">
    <property type="component" value="Unassembled WGS sequence"/>
</dbReference>
<keyword evidence="3" id="KW-1185">Reference proteome</keyword>
<protein>
    <recommendedName>
        <fullName evidence="4">Cysteine rich repeat-containing protein</fullName>
    </recommendedName>
</protein>
<feature type="chain" id="PRO_5011623363" description="Cysteine rich repeat-containing protein" evidence="1">
    <location>
        <begin position="20"/>
        <end position="89"/>
    </location>
</feature>
<evidence type="ECO:0000256" key="1">
    <source>
        <dbReference type="SAM" id="SignalP"/>
    </source>
</evidence>
<evidence type="ECO:0000313" key="3">
    <source>
        <dbReference type="Proteomes" id="UP000199308"/>
    </source>
</evidence>
<gene>
    <name evidence="2" type="ORF">SAMN05660429_02478</name>
</gene>
<dbReference type="EMBL" id="FOHK01000012">
    <property type="protein sequence ID" value="SET71421.1"/>
    <property type="molecule type" value="Genomic_DNA"/>
</dbReference>
<dbReference type="AlphaFoldDB" id="A0A1I0GMG4"/>
<dbReference type="OrthoDB" id="6402805at2"/>